<dbReference type="EMBL" id="CP000699">
    <property type="protein sequence ID" value="ABQ68573.1"/>
    <property type="molecule type" value="Genomic_DNA"/>
</dbReference>
<name>A0A9J9HBM4_RHIWR</name>
<proteinExistence type="predicted"/>
<reference evidence="1 2" key="1">
    <citation type="journal article" date="2010" name="J. Bacteriol.">
        <title>Genome sequence of the dioxin-mineralizing bacterium Sphingomonas wittichii RW1.</title>
        <authorList>
            <person name="Miller T.R."/>
            <person name="Delcher A.L."/>
            <person name="Salzberg S.L."/>
            <person name="Saunders E."/>
            <person name="Detter J.C."/>
            <person name="Halden R.U."/>
        </authorList>
    </citation>
    <scope>NUCLEOTIDE SEQUENCE [LARGE SCALE GENOMIC DNA]</scope>
    <source>
        <strain evidence="2">DSM 6014 / CCUG 31198 / JCM 15750 / NBRC 105917 / EY 4224 / RW1</strain>
    </source>
</reference>
<evidence type="ECO:0000313" key="1">
    <source>
        <dbReference type="EMBL" id="ABQ68573.1"/>
    </source>
</evidence>
<organism evidence="1 2">
    <name type="scientific">Rhizorhabdus wittichii (strain DSM 6014 / CCUG 31198 / JCM 15750 / NBRC 105917 / EY 4224 / RW1)</name>
    <name type="common">Sphingomonas wittichii</name>
    <dbReference type="NCBI Taxonomy" id="392499"/>
    <lineage>
        <taxon>Bacteria</taxon>
        <taxon>Pseudomonadati</taxon>
        <taxon>Pseudomonadota</taxon>
        <taxon>Alphaproteobacteria</taxon>
        <taxon>Sphingomonadales</taxon>
        <taxon>Sphingomonadaceae</taxon>
        <taxon>Rhizorhabdus</taxon>
    </lineage>
</organism>
<accession>A0A9J9HBM4</accession>
<protein>
    <submittedName>
        <fullName evidence="1">Uncharacterized protein</fullName>
    </submittedName>
</protein>
<dbReference type="KEGG" id="swi:Swit_2214"/>
<dbReference type="AlphaFoldDB" id="A0A9J9HBM4"/>
<evidence type="ECO:0000313" key="2">
    <source>
        <dbReference type="Proteomes" id="UP000001989"/>
    </source>
</evidence>
<keyword evidence="2" id="KW-1185">Reference proteome</keyword>
<gene>
    <name evidence="1" type="ordered locus">Swit_2214</name>
</gene>
<sequence>MKVTSTASSIRAIFTATEVRDLVYLAEDAARRGMPISERLTDAIADLDQARRTVEAKRASKRYEKQRAQDAERRLRELHHYAMIGDYAVMATRADYADLSSDPDHRLWADVMMREILNKPLPDQCEIRRDAWLVRVTRPVPGDIGESVGSDCTETSERAEIATVAERLIGRHAQVPA</sequence>
<dbReference type="OrthoDB" id="7510200at2"/>
<dbReference type="Proteomes" id="UP000001989">
    <property type="component" value="Chromosome"/>
</dbReference>